<accession>A0A349TS84</accession>
<evidence type="ECO:0000313" key="4">
    <source>
        <dbReference type="Proteomes" id="UP000263517"/>
    </source>
</evidence>
<keyword evidence="1" id="KW-0472">Membrane</keyword>
<sequence length="63" mass="7687">MTQYTPKFQEEYSAKLPALMLLINLGWSFFSLVLHRKAMNKNYYCHAHRLRFKLKNKECFSWN</sequence>
<evidence type="ECO:0000313" key="3">
    <source>
        <dbReference type="EMBL" id="HBU49680.1"/>
    </source>
</evidence>
<organism evidence="2 4">
    <name type="scientific">Alteromonas australica</name>
    <dbReference type="NCBI Taxonomy" id="589873"/>
    <lineage>
        <taxon>Bacteria</taxon>
        <taxon>Pseudomonadati</taxon>
        <taxon>Pseudomonadota</taxon>
        <taxon>Gammaproteobacteria</taxon>
        <taxon>Alteromonadales</taxon>
        <taxon>Alteromonadaceae</taxon>
        <taxon>Alteromonas/Salinimonas group</taxon>
        <taxon>Alteromonas</taxon>
    </lineage>
</organism>
<dbReference type="Proteomes" id="UP000264779">
    <property type="component" value="Unassembled WGS sequence"/>
</dbReference>
<dbReference type="EMBL" id="DNAN01000021">
    <property type="protein sequence ID" value="HAW74206.1"/>
    <property type="molecule type" value="Genomic_DNA"/>
</dbReference>
<dbReference type="EMBL" id="DONK01000003">
    <property type="protein sequence ID" value="HBU49680.1"/>
    <property type="molecule type" value="Genomic_DNA"/>
</dbReference>
<evidence type="ECO:0000313" key="2">
    <source>
        <dbReference type="EMBL" id="HAW74206.1"/>
    </source>
</evidence>
<proteinExistence type="predicted"/>
<reference evidence="4 5" key="1">
    <citation type="journal article" date="2018" name="Nat. Biotechnol.">
        <title>A standardized bacterial taxonomy based on genome phylogeny substantially revises the tree of life.</title>
        <authorList>
            <person name="Parks D.H."/>
            <person name="Chuvochina M."/>
            <person name="Waite D.W."/>
            <person name="Rinke C."/>
            <person name="Skarshewski A."/>
            <person name="Chaumeil P.A."/>
            <person name="Hugenholtz P."/>
        </authorList>
    </citation>
    <scope>NUCLEOTIDE SEQUENCE [LARGE SCALE GENOMIC DNA]</scope>
    <source>
        <strain evidence="3">UBA11621</strain>
        <strain evidence="2">UBA11978</strain>
    </source>
</reference>
<feature type="transmembrane region" description="Helical" evidence="1">
    <location>
        <begin position="12"/>
        <end position="34"/>
    </location>
</feature>
<keyword evidence="1" id="KW-1133">Transmembrane helix</keyword>
<comment type="caution">
    <text evidence="2">The sequence shown here is derived from an EMBL/GenBank/DDBJ whole genome shotgun (WGS) entry which is preliminary data.</text>
</comment>
<name>A0A349TS84_9ALTE</name>
<keyword evidence="1" id="KW-0812">Transmembrane</keyword>
<dbReference type="Proteomes" id="UP000263517">
    <property type="component" value="Unassembled WGS sequence"/>
</dbReference>
<evidence type="ECO:0000313" key="5">
    <source>
        <dbReference type="Proteomes" id="UP000264779"/>
    </source>
</evidence>
<protein>
    <submittedName>
        <fullName evidence="2">Uncharacterized protein</fullName>
    </submittedName>
</protein>
<gene>
    <name evidence="2" type="ORF">DCW74_00540</name>
    <name evidence="3" type="ORF">DEB45_00350</name>
</gene>
<evidence type="ECO:0000256" key="1">
    <source>
        <dbReference type="SAM" id="Phobius"/>
    </source>
</evidence>
<dbReference type="AlphaFoldDB" id="A0A349TS84"/>